<accession>A0ABQ0SGX8</accession>
<organism evidence="1 2">
    <name type="scientific">Novacetimonas hansenii</name>
    <name type="common">Komagataeibacter hansenii</name>
    <dbReference type="NCBI Taxonomy" id="436"/>
    <lineage>
        <taxon>Bacteria</taxon>
        <taxon>Pseudomonadati</taxon>
        <taxon>Pseudomonadota</taxon>
        <taxon>Alphaproteobacteria</taxon>
        <taxon>Acetobacterales</taxon>
        <taxon>Acetobacteraceae</taxon>
        <taxon>Novacetimonas</taxon>
    </lineage>
</organism>
<reference evidence="1 2" key="1">
    <citation type="submission" date="2019-06" db="EMBL/GenBank/DDBJ databases">
        <title>Whole genome shotgun sequence of Komagataeibacter hansenii NBRC 14820.</title>
        <authorList>
            <person name="Hosoyama A."/>
            <person name="Uohara A."/>
            <person name="Ohji S."/>
            <person name="Ichikawa N."/>
        </authorList>
    </citation>
    <scope>NUCLEOTIDE SEQUENCE [LARGE SCALE GENOMIC DNA]</scope>
    <source>
        <strain evidence="1 2">NBRC 14820</strain>
    </source>
</reference>
<sequence>MSRQEQTVVNEKYDKNYTNIKVLESEKPKAYYLKYKSKPCSIKKEMAHSFNNNSYLPKVMTESKAKNQCKKLNEHFNTTDFSYEEL</sequence>
<dbReference type="Proteomes" id="UP000319478">
    <property type="component" value="Unassembled WGS sequence"/>
</dbReference>
<evidence type="ECO:0000313" key="1">
    <source>
        <dbReference type="EMBL" id="GEC64597.1"/>
    </source>
</evidence>
<gene>
    <name evidence="1" type="ORF">GHA01_24460</name>
</gene>
<comment type="caution">
    <text evidence="1">The sequence shown here is derived from an EMBL/GenBank/DDBJ whole genome shotgun (WGS) entry which is preliminary data.</text>
</comment>
<evidence type="ECO:0000313" key="2">
    <source>
        <dbReference type="Proteomes" id="UP000319478"/>
    </source>
</evidence>
<name>A0ABQ0SGX8_NOVHA</name>
<proteinExistence type="predicted"/>
<keyword evidence="2" id="KW-1185">Reference proteome</keyword>
<dbReference type="RefSeq" id="WP_080937648.1">
    <property type="nucleotide sequence ID" value="NZ_BJNN01000127.1"/>
</dbReference>
<protein>
    <submittedName>
        <fullName evidence="1">Uncharacterized protein</fullName>
    </submittedName>
</protein>
<dbReference type="EMBL" id="BJNN01000127">
    <property type="protein sequence ID" value="GEC64597.1"/>
    <property type="molecule type" value="Genomic_DNA"/>
</dbReference>